<evidence type="ECO:0000256" key="4">
    <source>
        <dbReference type="ARBA" id="ARBA00012945"/>
    </source>
</evidence>
<dbReference type="GO" id="GO:0006099">
    <property type="term" value="P:tricarboxylic acid cycle"/>
    <property type="evidence" value="ECO:0007669"/>
    <property type="project" value="UniProtKB-UniRule"/>
</dbReference>
<comment type="cofactor">
    <cofactor evidence="11">
        <name>(R)-lipoate</name>
        <dbReference type="ChEBI" id="CHEBI:83088"/>
    </cofactor>
    <text evidence="11">Binds 1 lipoyl cofactor covalently.</text>
</comment>
<dbReference type="InterPro" id="IPR050537">
    <property type="entry name" value="2-oxoacid_dehydrogenase"/>
</dbReference>
<dbReference type="AlphaFoldDB" id="A0A4P7PR71"/>
<keyword evidence="8 11" id="KW-0450">Lipoyl</keyword>
<keyword evidence="9 11" id="KW-0012">Acyltransferase</keyword>
<dbReference type="Proteomes" id="UP000296862">
    <property type="component" value="Chromosome"/>
</dbReference>
<dbReference type="InterPro" id="IPR006255">
    <property type="entry name" value="SucB"/>
</dbReference>
<dbReference type="NCBIfam" id="TIGR01347">
    <property type="entry name" value="sucB"/>
    <property type="match status" value="1"/>
</dbReference>
<feature type="domain" description="Lipoyl-binding" evidence="13">
    <location>
        <begin position="2"/>
        <end position="76"/>
    </location>
</feature>
<feature type="region of interest" description="Disordered" evidence="12">
    <location>
        <begin position="138"/>
        <end position="177"/>
    </location>
</feature>
<dbReference type="InterPro" id="IPR036625">
    <property type="entry name" value="E3-bd_dom_sf"/>
</dbReference>
<dbReference type="CDD" id="cd06849">
    <property type="entry name" value="lipoyl_domain"/>
    <property type="match status" value="1"/>
</dbReference>
<reference evidence="15 16" key="1">
    <citation type="submission" date="2019-04" db="EMBL/GenBank/DDBJ databases">
        <title>Flavobacterium sp. GS03.</title>
        <authorList>
            <person name="Kim H."/>
        </authorList>
    </citation>
    <scope>NUCLEOTIDE SEQUENCE [LARGE SCALE GENOMIC DNA]</scope>
    <source>
        <strain evidence="15 16">GS03</strain>
    </source>
</reference>
<dbReference type="Gene3D" id="3.30.559.10">
    <property type="entry name" value="Chloramphenicol acetyltransferase-like domain"/>
    <property type="match status" value="1"/>
</dbReference>
<evidence type="ECO:0000256" key="5">
    <source>
        <dbReference type="ARBA" id="ARBA00019511"/>
    </source>
</evidence>
<evidence type="ECO:0000256" key="1">
    <source>
        <dbReference type="ARBA" id="ARBA00004052"/>
    </source>
</evidence>
<accession>A0A4P7PR71</accession>
<evidence type="ECO:0000256" key="12">
    <source>
        <dbReference type="SAM" id="MobiDB-lite"/>
    </source>
</evidence>
<sequence>MILEMKVPSPGESIKEVEIATWLVKDGDYVEKDQAIAEVDSDKATLELPAEASGIITLKAEEGDAVAVGSVVCLIDTSAAKPSGSAPVAAEVKAAPVVAEAPKKEEVKVAAPVATKTYAAQAPSPAAKKILDEKSIQPSDVIGTGREGRITKDDAVNAVPSMGTPTGGNRGSERTKLSMLRRKVAERLVSAKNETAMLTTFNEVDMTAIYALREQYKEEFKTKHGLGLGFMSFFTKAVTRALQLYPDVNSMIDGQEKISYNFCDISVAVSGPKGLMVPVMRNAELLSFRGVEAEIKRLAIRARDGQITVDEMTGGTFTISNGGVFGSMLSTPIINPPQSGILGMHNVVERAIVKNGQIVIAPVMFVALSYDHRIIDGRESVGFLVAVKEALEKPEELLMDNNVKRALEL</sequence>
<evidence type="ECO:0000256" key="3">
    <source>
        <dbReference type="ARBA" id="ARBA00007317"/>
    </source>
</evidence>
<name>A0A4P7PR71_9FLAO</name>
<comment type="pathway">
    <text evidence="2 11">Amino-acid degradation; L-lysine degradation via saccharopine pathway; glutaryl-CoA from L-lysine: step 6/6.</text>
</comment>
<dbReference type="SUPFAM" id="SSF51230">
    <property type="entry name" value="Single hybrid motif"/>
    <property type="match status" value="1"/>
</dbReference>
<comment type="catalytic activity">
    <reaction evidence="10 11">
        <text>N(6)-[(R)-dihydrolipoyl]-L-lysyl-[protein] + succinyl-CoA = N(6)-[(R)-S(8)-succinyldihydrolipoyl]-L-lysyl-[protein] + CoA</text>
        <dbReference type="Rhea" id="RHEA:15213"/>
        <dbReference type="Rhea" id="RHEA-COMP:10475"/>
        <dbReference type="Rhea" id="RHEA-COMP:20092"/>
        <dbReference type="ChEBI" id="CHEBI:57287"/>
        <dbReference type="ChEBI" id="CHEBI:57292"/>
        <dbReference type="ChEBI" id="CHEBI:83100"/>
        <dbReference type="ChEBI" id="CHEBI:83120"/>
        <dbReference type="EC" id="2.3.1.61"/>
    </reaction>
</comment>
<evidence type="ECO:0000256" key="11">
    <source>
        <dbReference type="RuleBase" id="RU361138"/>
    </source>
</evidence>
<dbReference type="UniPathway" id="UPA00868">
    <property type="reaction ID" value="UER00840"/>
</dbReference>
<dbReference type="PROSITE" id="PS50968">
    <property type="entry name" value="BIOTINYL_LIPOYL"/>
    <property type="match status" value="1"/>
</dbReference>
<evidence type="ECO:0000256" key="2">
    <source>
        <dbReference type="ARBA" id="ARBA00005145"/>
    </source>
</evidence>
<dbReference type="Pfam" id="PF00364">
    <property type="entry name" value="Biotin_lipoyl"/>
    <property type="match status" value="1"/>
</dbReference>
<dbReference type="NCBIfam" id="NF004309">
    <property type="entry name" value="PRK05704.1"/>
    <property type="match status" value="1"/>
</dbReference>
<proteinExistence type="inferred from homology"/>
<dbReference type="EMBL" id="CP038810">
    <property type="protein sequence ID" value="QBZ97358.1"/>
    <property type="molecule type" value="Genomic_DNA"/>
</dbReference>
<evidence type="ECO:0000256" key="7">
    <source>
        <dbReference type="ARBA" id="ARBA00022679"/>
    </source>
</evidence>
<dbReference type="GO" id="GO:0033512">
    <property type="term" value="P:L-lysine catabolic process to acetyl-CoA via saccharopine"/>
    <property type="evidence" value="ECO:0007669"/>
    <property type="project" value="UniProtKB-UniRule"/>
</dbReference>
<organism evidence="15 16">
    <name type="scientific">Flavobacterium sangjuense</name>
    <dbReference type="NCBI Taxonomy" id="2518177"/>
    <lineage>
        <taxon>Bacteria</taxon>
        <taxon>Pseudomonadati</taxon>
        <taxon>Bacteroidota</taxon>
        <taxon>Flavobacteriia</taxon>
        <taxon>Flavobacteriales</taxon>
        <taxon>Flavobacteriaceae</taxon>
        <taxon>Flavobacterium</taxon>
    </lineage>
</organism>
<dbReference type="PANTHER" id="PTHR43416:SF5">
    <property type="entry name" value="DIHYDROLIPOYLLYSINE-RESIDUE SUCCINYLTRANSFERASE COMPONENT OF 2-OXOGLUTARATE DEHYDROGENASE COMPLEX, MITOCHONDRIAL"/>
    <property type="match status" value="1"/>
</dbReference>
<evidence type="ECO:0000259" key="14">
    <source>
        <dbReference type="PROSITE" id="PS51826"/>
    </source>
</evidence>
<feature type="compositionally biased region" description="Basic and acidic residues" evidence="12">
    <location>
        <begin position="146"/>
        <end position="155"/>
    </location>
</feature>
<evidence type="ECO:0000256" key="10">
    <source>
        <dbReference type="ARBA" id="ARBA00052761"/>
    </source>
</evidence>
<evidence type="ECO:0000256" key="6">
    <source>
        <dbReference type="ARBA" id="ARBA00022532"/>
    </source>
</evidence>
<dbReference type="Gene3D" id="2.40.50.100">
    <property type="match status" value="1"/>
</dbReference>
<dbReference type="GO" id="GO:0004149">
    <property type="term" value="F:dihydrolipoyllysine-residue succinyltransferase activity"/>
    <property type="evidence" value="ECO:0007669"/>
    <property type="project" value="UniProtKB-UniRule"/>
</dbReference>
<dbReference type="InterPro" id="IPR011053">
    <property type="entry name" value="Single_hybrid_motif"/>
</dbReference>
<evidence type="ECO:0000313" key="16">
    <source>
        <dbReference type="Proteomes" id="UP000296862"/>
    </source>
</evidence>
<evidence type="ECO:0000256" key="8">
    <source>
        <dbReference type="ARBA" id="ARBA00022823"/>
    </source>
</evidence>
<comment type="similarity">
    <text evidence="3 11">Belongs to the 2-oxoacid dehydrogenase family.</text>
</comment>
<dbReference type="InterPro" id="IPR004167">
    <property type="entry name" value="PSBD"/>
</dbReference>
<gene>
    <name evidence="15" type="primary">sucB</name>
    <name evidence="15" type="ORF">GS03_00846</name>
</gene>
<evidence type="ECO:0000313" key="15">
    <source>
        <dbReference type="EMBL" id="QBZ97358.1"/>
    </source>
</evidence>
<protein>
    <recommendedName>
        <fullName evidence="5 11">Dihydrolipoyllysine-residue succinyltransferase component of 2-oxoglutarate dehydrogenase complex</fullName>
        <ecNumber evidence="4 11">2.3.1.61</ecNumber>
    </recommendedName>
    <alternativeName>
        <fullName evidence="11">2-oxoglutarate dehydrogenase complex component E2</fullName>
    </alternativeName>
</protein>
<dbReference type="InterPro" id="IPR023213">
    <property type="entry name" value="CAT-like_dom_sf"/>
</dbReference>
<keyword evidence="7 11" id="KW-0808">Transferase</keyword>
<dbReference type="GO" id="GO:0045252">
    <property type="term" value="C:oxoglutarate dehydrogenase complex"/>
    <property type="evidence" value="ECO:0007669"/>
    <property type="project" value="UniProtKB-UniRule"/>
</dbReference>
<dbReference type="InterPro" id="IPR000089">
    <property type="entry name" value="Biotin_lipoyl"/>
</dbReference>
<dbReference type="RefSeq" id="WP_136151322.1">
    <property type="nucleotide sequence ID" value="NZ_CP038810.1"/>
</dbReference>
<dbReference type="InterPro" id="IPR001078">
    <property type="entry name" value="2-oxoacid_DH_actylTfrase"/>
</dbReference>
<comment type="function">
    <text evidence="1 11">E2 component of the 2-oxoglutarate dehydrogenase (OGDH) complex which catalyzes the second step in the conversion of 2-oxoglutarate to succinyl-CoA and CO(2).</text>
</comment>
<evidence type="ECO:0000256" key="9">
    <source>
        <dbReference type="ARBA" id="ARBA00023315"/>
    </source>
</evidence>
<keyword evidence="16" id="KW-1185">Reference proteome</keyword>
<dbReference type="Gene3D" id="4.10.320.10">
    <property type="entry name" value="E3-binding domain"/>
    <property type="match status" value="1"/>
</dbReference>
<feature type="domain" description="Peripheral subunit-binding (PSBD)" evidence="14">
    <location>
        <begin position="122"/>
        <end position="159"/>
    </location>
</feature>
<evidence type="ECO:0000259" key="13">
    <source>
        <dbReference type="PROSITE" id="PS50968"/>
    </source>
</evidence>
<dbReference type="EC" id="2.3.1.61" evidence="4 11"/>
<dbReference type="OrthoDB" id="9805770at2"/>
<dbReference type="PROSITE" id="PS51826">
    <property type="entry name" value="PSBD"/>
    <property type="match status" value="1"/>
</dbReference>
<dbReference type="SUPFAM" id="SSF47005">
    <property type="entry name" value="Peripheral subunit-binding domain of 2-oxo acid dehydrogenase complex"/>
    <property type="match status" value="1"/>
</dbReference>
<keyword evidence="6 11" id="KW-0816">Tricarboxylic acid cycle</keyword>
<dbReference type="SUPFAM" id="SSF52777">
    <property type="entry name" value="CoA-dependent acyltransferases"/>
    <property type="match status" value="1"/>
</dbReference>
<dbReference type="GO" id="GO:0005829">
    <property type="term" value="C:cytosol"/>
    <property type="evidence" value="ECO:0007669"/>
    <property type="project" value="TreeGrafter"/>
</dbReference>
<dbReference type="Pfam" id="PF00198">
    <property type="entry name" value="2-oxoacid_dh"/>
    <property type="match status" value="1"/>
</dbReference>
<dbReference type="Pfam" id="PF02817">
    <property type="entry name" value="E3_binding"/>
    <property type="match status" value="1"/>
</dbReference>
<dbReference type="KEGG" id="fsn:GS03_00846"/>
<dbReference type="PANTHER" id="PTHR43416">
    <property type="entry name" value="DIHYDROLIPOYLLYSINE-RESIDUE SUCCINYLTRANSFERASE COMPONENT OF 2-OXOGLUTARATE DEHYDROGENASE COMPLEX, MITOCHONDRIAL-RELATED"/>
    <property type="match status" value="1"/>
</dbReference>